<evidence type="ECO:0000259" key="1">
    <source>
        <dbReference type="PROSITE" id="PS50013"/>
    </source>
</evidence>
<dbReference type="InterPro" id="IPR021109">
    <property type="entry name" value="Peptidase_aspartic_dom_sf"/>
</dbReference>
<reference evidence="2 3" key="1">
    <citation type="submission" date="2019-09" db="EMBL/GenBank/DDBJ databases">
        <title>A chromosome-level genome assembly of the Chinese tupelo Nyssa sinensis.</title>
        <authorList>
            <person name="Yang X."/>
            <person name="Kang M."/>
            <person name="Yang Y."/>
            <person name="Xiong H."/>
            <person name="Wang M."/>
            <person name="Zhang Z."/>
            <person name="Wang Z."/>
            <person name="Wu H."/>
            <person name="Ma T."/>
            <person name="Liu J."/>
            <person name="Xi Z."/>
        </authorList>
    </citation>
    <scope>NUCLEOTIDE SEQUENCE [LARGE SCALE GENOMIC DNA]</scope>
    <source>
        <strain evidence="2">J267</strain>
        <tissue evidence="2">Leaf</tissue>
    </source>
</reference>
<sequence length="315" mass="35716">MKVRRPFPTVLDGSRPTIPTIRKFSPTEIEERRKQGLCFHCNDKYGPRHLCKKLFILEACYPDDMVEDYGETIEFDEESAMENIDEAPAISLHAISGTHTPQTMKVRGTLGKYRVIVLLDSGSTHNFLKEDVASKLGLLPDKNGQLDVKVASGGSSIKATPFEVVYGRSPPSLLSYVPSSIKVDAVDQALQDRDAFLKVVRQRLLQAQERMKRVYDQKHREVELEVDDWVTSSFKPTNSSVFSFQALPIEVDDKVHPQAILDRKQSKGQWKILVHWQGYSPADATWEDMQDFTFRYPQFALGDKDVVGGEEMLHA</sequence>
<keyword evidence="3" id="KW-1185">Reference proteome</keyword>
<dbReference type="InterPro" id="IPR023780">
    <property type="entry name" value="Chromo_domain"/>
</dbReference>
<dbReference type="InterPro" id="IPR000953">
    <property type="entry name" value="Chromo/chromo_shadow_dom"/>
</dbReference>
<proteinExistence type="predicted"/>
<accession>A0A5J5AZP8</accession>
<organism evidence="2 3">
    <name type="scientific">Nyssa sinensis</name>
    <dbReference type="NCBI Taxonomy" id="561372"/>
    <lineage>
        <taxon>Eukaryota</taxon>
        <taxon>Viridiplantae</taxon>
        <taxon>Streptophyta</taxon>
        <taxon>Embryophyta</taxon>
        <taxon>Tracheophyta</taxon>
        <taxon>Spermatophyta</taxon>
        <taxon>Magnoliopsida</taxon>
        <taxon>eudicotyledons</taxon>
        <taxon>Gunneridae</taxon>
        <taxon>Pentapetalae</taxon>
        <taxon>asterids</taxon>
        <taxon>Cornales</taxon>
        <taxon>Nyssaceae</taxon>
        <taxon>Nyssa</taxon>
    </lineage>
</organism>
<gene>
    <name evidence="2" type="ORF">F0562_031978</name>
</gene>
<dbReference type="Gene3D" id="2.40.70.10">
    <property type="entry name" value="Acid Proteases"/>
    <property type="match status" value="1"/>
</dbReference>
<dbReference type="CDD" id="cd00303">
    <property type="entry name" value="retropepsin_like"/>
    <property type="match status" value="1"/>
</dbReference>
<evidence type="ECO:0000313" key="2">
    <source>
        <dbReference type="EMBL" id="KAA8534461.1"/>
    </source>
</evidence>
<feature type="domain" description="Chromo" evidence="1">
    <location>
        <begin position="255"/>
        <end position="315"/>
    </location>
</feature>
<dbReference type="EMBL" id="CM018041">
    <property type="protein sequence ID" value="KAA8534461.1"/>
    <property type="molecule type" value="Genomic_DNA"/>
</dbReference>
<dbReference type="Gene3D" id="2.40.50.40">
    <property type="match status" value="1"/>
</dbReference>
<dbReference type="SUPFAM" id="SSF54160">
    <property type="entry name" value="Chromo domain-like"/>
    <property type="match status" value="1"/>
</dbReference>
<dbReference type="PROSITE" id="PS50013">
    <property type="entry name" value="CHROMO_2"/>
    <property type="match status" value="1"/>
</dbReference>
<dbReference type="AlphaFoldDB" id="A0A5J5AZP8"/>
<dbReference type="InterPro" id="IPR016197">
    <property type="entry name" value="Chromo-like_dom_sf"/>
</dbReference>
<evidence type="ECO:0000313" key="3">
    <source>
        <dbReference type="Proteomes" id="UP000325577"/>
    </source>
</evidence>
<dbReference type="Proteomes" id="UP000325577">
    <property type="component" value="Linkage Group LG18"/>
</dbReference>
<dbReference type="Pfam" id="PF00385">
    <property type="entry name" value="Chromo"/>
    <property type="match status" value="1"/>
</dbReference>
<name>A0A5J5AZP8_9ASTE</name>
<protein>
    <recommendedName>
        <fullName evidence="1">Chromo domain-containing protein</fullName>
    </recommendedName>
</protein>
<dbReference type="OrthoDB" id="1933597at2759"/>